<dbReference type="SUPFAM" id="SSF56645">
    <property type="entry name" value="Acyl-CoA dehydrogenase NM domain-like"/>
    <property type="match status" value="1"/>
</dbReference>
<dbReference type="Pfam" id="PF02770">
    <property type="entry name" value="Acyl-CoA_dh_M"/>
    <property type="match status" value="1"/>
</dbReference>
<dbReference type="InterPro" id="IPR013786">
    <property type="entry name" value="AcylCoA_DH/ox_N"/>
</dbReference>
<dbReference type="InterPro" id="IPR037069">
    <property type="entry name" value="AcylCoA_DH/ox_N_sf"/>
</dbReference>
<evidence type="ECO:0000259" key="8">
    <source>
        <dbReference type="Pfam" id="PF02770"/>
    </source>
</evidence>
<feature type="domain" description="Acyl-CoA dehydrogenase/oxidase N-terminal" evidence="9">
    <location>
        <begin position="53"/>
        <end position="136"/>
    </location>
</feature>
<evidence type="ECO:0000256" key="4">
    <source>
        <dbReference type="ARBA" id="ARBA00022827"/>
    </source>
</evidence>
<dbReference type="EMBL" id="EF107106">
    <property type="protein sequence ID" value="ABL97489.1"/>
    <property type="molecule type" value="Genomic_DNA"/>
</dbReference>
<evidence type="ECO:0000256" key="3">
    <source>
        <dbReference type="ARBA" id="ARBA00022630"/>
    </source>
</evidence>
<dbReference type="AlphaFoldDB" id="A4GK44"/>
<keyword evidence="3 6" id="KW-0285">Flavoprotein</keyword>
<dbReference type="FunFam" id="2.40.110.10:FF:000011">
    <property type="entry name" value="Acyl-CoA dehydrogenase FadE34"/>
    <property type="match status" value="1"/>
</dbReference>
<feature type="domain" description="Acyl-CoA oxidase/dehydrogenase middle" evidence="8">
    <location>
        <begin position="140"/>
        <end position="234"/>
    </location>
</feature>
<dbReference type="InterPro" id="IPR009100">
    <property type="entry name" value="AcylCoA_DH/oxidase_NM_dom_sf"/>
</dbReference>
<dbReference type="Pfam" id="PF02771">
    <property type="entry name" value="Acyl-CoA_dh_N"/>
    <property type="match status" value="1"/>
</dbReference>
<protein>
    <submittedName>
        <fullName evidence="10">Putative acyl-CoA dehydrogenase</fullName>
    </submittedName>
</protein>
<organism evidence="10">
    <name type="scientific">uncultured marine bacterium HF130_81H07</name>
    <dbReference type="NCBI Taxonomy" id="415448"/>
    <lineage>
        <taxon>Bacteria</taxon>
        <taxon>environmental samples</taxon>
    </lineage>
</organism>
<dbReference type="GO" id="GO:0016627">
    <property type="term" value="F:oxidoreductase activity, acting on the CH-CH group of donors"/>
    <property type="evidence" value="ECO:0007669"/>
    <property type="project" value="InterPro"/>
</dbReference>
<keyword evidence="5 6" id="KW-0560">Oxidoreductase</keyword>
<dbReference type="Gene3D" id="1.20.140.10">
    <property type="entry name" value="Butyryl-CoA Dehydrogenase, subunit A, domain 3"/>
    <property type="match status" value="1"/>
</dbReference>
<evidence type="ECO:0000313" key="10">
    <source>
        <dbReference type="EMBL" id="ABL97489.1"/>
    </source>
</evidence>
<comment type="similarity">
    <text evidence="2 6">Belongs to the acyl-CoA dehydrogenase family.</text>
</comment>
<dbReference type="InterPro" id="IPR036250">
    <property type="entry name" value="AcylCo_DH-like_C"/>
</dbReference>
<dbReference type="InterPro" id="IPR009075">
    <property type="entry name" value="AcylCo_DH/oxidase_C"/>
</dbReference>
<evidence type="ECO:0000256" key="6">
    <source>
        <dbReference type="RuleBase" id="RU362125"/>
    </source>
</evidence>
<dbReference type="Pfam" id="PF00441">
    <property type="entry name" value="Acyl-CoA_dh_1"/>
    <property type="match status" value="1"/>
</dbReference>
<evidence type="ECO:0000259" key="7">
    <source>
        <dbReference type="Pfam" id="PF00441"/>
    </source>
</evidence>
<dbReference type="PANTHER" id="PTHR43292">
    <property type="entry name" value="ACYL-COA DEHYDROGENASE"/>
    <property type="match status" value="1"/>
</dbReference>
<reference evidence="10" key="1">
    <citation type="journal article" date="2007" name="Environ. Microbiol.">
        <title>Proteorhodopsin photosystem gene clusters exhibit co-evolutionary trends and shared ancestry among diverse marine microbial phyla.</title>
        <authorList>
            <person name="McCarren J."/>
            <person name="Delong E.F."/>
        </authorList>
    </citation>
    <scope>NUCLEOTIDE SEQUENCE</scope>
</reference>
<evidence type="ECO:0000256" key="2">
    <source>
        <dbReference type="ARBA" id="ARBA00009347"/>
    </source>
</evidence>
<proteinExistence type="inferred from homology"/>
<gene>
    <name evidence="10" type="ORF">ALOHA_HF13081H07.0032</name>
</gene>
<dbReference type="PANTHER" id="PTHR43292:SF3">
    <property type="entry name" value="ACYL-COA DEHYDROGENASE FADE29"/>
    <property type="match status" value="1"/>
</dbReference>
<dbReference type="SUPFAM" id="SSF47203">
    <property type="entry name" value="Acyl-CoA dehydrogenase C-terminal domain-like"/>
    <property type="match status" value="1"/>
</dbReference>
<comment type="cofactor">
    <cofactor evidence="1 6">
        <name>FAD</name>
        <dbReference type="ChEBI" id="CHEBI:57692"/>
    </cofactor>
</comment>
<feature type="domain" description="Acyl-CoA dehydrogenase/oxidase C-terminal" evidence="7">
    <location>
        <begin position="246"/>
        <end position="401"/>
    </location>
</feature>
<sequence length="414" mass="45835">MNLEFGSEYDEFTNEVEEFCKEYSGAVITSNDKKFEMHDALSGNSSRKSGKSVGRSEWQKLLIEKGYFARSIPKEYGGYGGEPDIIKSRIIAGAFAKYKVPNAMGGQGIDMLVPTLLEWGTEEQKQQYIESTLHGETIWCQGYSEPNAGSDLASLQTKGELIDGKWVINGQKIWTSTAQFSQMMFCLVRTEPEASKHAGISFILIPMDTPGIEIRPLVDMTLKAGFNEVFFDDVTVPEENIVGKRGEGWSVANSVLGHERGSLANPNVTLNRLNTLINLMKEETIDGRRLIDVASYRDRLLQVQGKVLAAQAHSLRLLSAKINPGQNVKLGGMIQKLVGTELRHELEGLAIDIMGELGTLYEDDPNVRGGGSWQFTYMYFLGLIIGGGTNQIQKNIISERGLGMPREPKVQVEV</sequence>
<name>A4GK44_9BACT</name>
<dbReference type="InterPro" id="IPR046373">
    <property type="entry name" value="Acyl-CoA_Oxase/DH_mid-dom_sf"/>
</dbReference>
<dbReference type="GO" id="GO:0005886">
    <property type="term" value="C:plasma membrane"/>
    <property type="evidence" value="ECO:0007669"/>
    <property type="project" value="TreeGrafter"/>
</dbReference>
<keyword evidence="4 6" id="KW-0274">FAD</keyword>
<dbReference type="GO" id="GO:0050660">
    <property type="term" value="F:flavin adenine dinucleotide binding"/>
    <property type="evidence" value="ECO:0007669"/>
    <property type="project" value="InterPro"/>
</dbReference>
<evidence type="ECO:0000256" key="5">
    <source>
        <dbReference type="ARBA" id="ARBA00023002"/>
    </source>
</evidence>
<evidence type="ECO:0000256" key="1">
    <source>
        <dbReference type="ARBA" id="ARBA00001974"/>
    </source>
</evidence>
<dbReference type="InterPro" id="IPR006091">
    <property type="entry name" value="Acyl-CoA_Oxase/DH_mid-dom"/>
</dbReference>
<dbReference type="Gene3D" id="2.40.110.10">
    <property type="entry name" value="Butyryl-CoA Dehydrogenase, subunit A, domain 2"/>
    <property type="match status" value="1"/>
</dbReference>
<accession>A4GK44</accession>
<dbReference type="InterPro" id="IPR052161">
    <property type="entry name" value="Mycobact_Acyl-CoA_DH"/>
</dbReference>
<evidence type="ECO:0000259" key="9">
    <source>
        <dbReference type="Pfam" id="PF02771"/>
    </source>
</evidence>
<dbReference type="Gene3D" id="1.10.540.10">
    <property type="entry name" value="Acyl-CoA dehydrogenase/oxidase, N-terminal domain"/>
    <property type="match status" value="1"/>
</dbReference>